<dbReference type="Proteomes" id="UP000228528">
    <property type="component" value="Unassembled WGS sequence"/>
</dbReference>
<feature type="domain" description="Glutamine amidotransferase" evidence="1">
    <location>
        <begin position="27"/>
        <end position="148"/>
    </location>
</feature>
<dbReference type="GO" id="GO:0005829">
    <property type="term" value="C:cytosol"/>
    <property type="evidence" value="ECO:0007669"/>
    <property type="project" value="TreeGrafter"/>
</dbReference>
<evidence type="ECO:0000313" key="3">
    <source>
        <dbReference type="Proteomes" id="UP000228528"/>
    </source>
</evidence>
<dbReference type="InterPro" id="IPR029062">
    <property type="entry name" value="Class_I_gatase-like"/>
</dbReference>
<dbReference type="InterPro" id="IPR044992">
    <property type="entry name" value="ChyE-like"/>
</dbReference>
<dbReference type="Gene3D" id="3.40.50.880">
    <property type="match status" value="1"/>
</dbReference>
<evidence type="ECO:0000259" key="1">
    <source>
        <dbReference type="Pfam" id="PF00117"/>
    </source>
</evidence>
<keyword evidence="2" id="KW-0032">Aminotransferase</keyword>
<sequence>MGGSSDDPDDRVNLDPAIYPFITDVERIFQYAADTGTPTFLSCMGFQIAGNCFGGEMIIDKEHMEMGTYPISLTEDGMHDPLFSHTPQSFVAVSGHKKRLNTLPPGFIKLASSDLCPIHAIKLVGKPFYGFQFHPEIDQKDLRARLLRYRHKSYFDDMSEEQFQKMCDAVEKTAEANTLVTHFVDQVLLA</sequence>
<dbReference type="PANTHER" id="PTHR42695">
    <property type="entry name" value="GLUTAMINE AMIDOTRANSFERASE YLR126C-RELATED"/>
    <property type="match status" value="1"/>
</dbReference>
<organism evidence="2 3">
    <name type="scientific">Candidatus Magasanikbacteria bacterium CG10_big_fil_rev_8_21_14_0_10_38_6</name>
    <dbReference type="NCBI Taxonomy" id="1974647"/>
    <lineage>
        <taxon>Bacteria</taxon>
        <taxon>Candidatus Magasanikiibacteriota</taxon>
    </lineage>
</organism>
<reference evidence="3" key="1">
    <citation type="submission" date="2017-09" db="EMBL/GenBank/DDBJ databases">
        <title>Depth-based differentiation of microbial function through sediment-hosted aquifers and enrichment of novel symbionts in the deep terrestrial subsurface.</title>
        <authorList>
            <person name="Probst A.J."/>
            <person name="Ladd B."/>
            <person name="Jarett J.K."/>
            <person name="Geller-Mcgrath D.E."/>
            <person name="Sieber C.M.K."/>
            <person name="Emerson J.B."/>
            <person name="Anantharaman K."/>
            <person name="Thomas B.C."/>
            <person name="Malmstrom R."/>
            <person name="Stieglmeier M."/>
            <person name="Klingl A."/>
            <person name="Woyke T."/>
            <person name="Ryan C.M."/>
            <person name="Banfield J.F."/>
        </authorList>
    </citation>
    <scope>NUCLEOTIDE SEQUENCE [LARGE SCALE GENOMIC DNA]</scope>
</reference>
<comment type="caution">
    <text evidence="2">The sequence shown here is derived from an EMBL/GenBank/DDBJ whole genome shotgun (WGS) entry which is preliminary data.</text>
</comment>
<dbReference type="EMBL" id="PFBW01000146">
    <property type="protein sequence ID" value="PIR77274.1"/>
    <property type="molecule type" value="Genomic_DNA"/>
</dbReference>
<dbReference type="PANTHER" id="PTHR42695:SF5">
    <property type="entry name" value="GLUTAMINE AMIDOTRANSFERASE YLR126C-RELATED"/>
    <property type="match status" value="1"/>
</dbReference>
<dbReference type="InterPro" id="IPR017926">
    <property type="entry name" value="GATASE"/>
</dbReference>
<gene>
    <name evidence="2" type="ORF">COU30_03410</name>
</gene>
<name>A0A2M6P0N6_9BACT</name>
<proteinExistence type="predicted"/>
<evidence type="ECO:0000313" key="2">
    <source>
        <dbReference type="EMBL" id="PIR77274.1"/>
    </source>
</evidence>
<protein>
    <submittedName>
        <fullName evidence="2">Aminotransferase</fullName>
    </submittedName>
</protein>
<accession>A0A2M6P0N6</accession>
<dbReference type="AlphaFoldDB" id="A0A2M6P0N6"/>
<dbReference type="PROSITE" id="PS51273">
    <property type="entry name" value="GATASE_TYPE_1"/>
    <property type="match status" value="1"/>
</dbReference>
<dbReference type="Pfam" id="PF00117">
    <property type="entry name" value="GATase"/>
    <property type="match status" value="1"/>
</dbReference>
<dbReference type="GO" id="GO:0008483">
    <property type="term" value="F:transaminase activity"/>
    <property type="evidence" value="ECO:0007669"/>
    <property type="project" value="UniProtKB-KW"/>
</dbReference>
<dbReference type="SUPFAM" id="SSF52317">
    <property type="entry name" value="Class I glutamine amidotransferase-like"/>
    <property type="match status" value="1"/>
</dbReference>
<keyword evidence="2" id="KW-0808">Transferase</keyword>